<evidence type="ECO:0000313" key="2">
    <source>
        <dbReference type="Proteomes" id="UP000198771"/>
    </source>
</evidence>
<dbReference type="OrthoDB" id="5396767at2"/>
<dbReference type="AlphaFoldDB" id="A0A1G6B0E6"/>
<organism evidence="1 2">
    <name type="scientific">Desulfonatronum thiosulfatophilum</name>
    <dbReference type="NCBI Taxonomy" id="617002"/>
    <lineage>
        <taxon>Bacteria</taxon>
        <taxon>Pseudomonadati</taxon>
        <taxon>Thermodesulfobacteriota</taxon>
        <taxon>Desulfovibrionia</taxon>
        <taxon>Desulfovibrionales</taxon>
        <taxon>Desulfonatronaceae</taxon>
        <taxon>Desulfonatronum</taxon>
    </lineage>
</organism>
<accession>A0A1G6B0E6</accession>
<sequence>MPYTAPYPEPYDQLLGNLPLVLMEHDAPEYFGILLQGGFDMPVPEPCTLREFLCELVGVCGVYTEKSLQTIFLDGKAIDDLDRALLGPSSRLALSAAMPGLVGATMRRGGYYSRMREGISQAKGDGLEASEKKPFRLHVRLYNAVGRELAGLFLHHGIFVSSESLLRFLKIQPPKFFDHLQKASLAGAPLPIGSSAAGTWQLPGGDIALRVTSERKE</sequence>
<dbReference type="RefSeq" id="WP_092117289.1">
    <property type="nucleotide sequence ID" value="NZ_FMXO01000003.1"/>
</dbReference>
<protein>
    <submittedName>
        <fullName evidence="1">Uncharacterized protein</fullName>
    </submittedName>
</protein>
<dbReference type="STRING" id="617002.SAMN05660653_00703"/>
<dbReference type="Proteomes" id="UP000198771">
    <property type="component" value="Unassembled WGS sequence"/>
</dbReference>
<dbReference type="EMBL" id="FMXO01000003">
    <property type="protein sequence ID" value="SDB14128.1"/>
    <property type="molecule type" value="Genomic_DNA"/>
</dbReference>
<gene>
    <name evidence="1" type="ORF">SAMN05660653_00703</name>
</gene>
<reference evidence="1 2" key="1">
    <citation type="submission" date="2016-10" db="EMBL/GenBank/DDBJ databases">
        <authorList>
            <person name="de Groot N.N."/>
        </authorList>
    </citation>
    <scope>NUCLEOTIDE SEQUENCE [LARGE SCALE GENOMIC DNA]</scope>
    <source>
        <strain evidence="1 2">ASO4-2</strain>
    </source>
</reference>
<evidence type="ECO:0000313" key="1">
    <source>
        <dbReference type="EMBL" id="SDB14128.1"/>
    </source>
</evidence>
<name>A0A1G6B0E6_9BACT</name>
<keyword evidence="2" id="KW-1185">Reference proteome</keyword>
<proteinExistence type="predicted"/>